<accession>A0ACB9AYJ1</accession>
<evidence type="ECO:0000313" key="1">
    <source>
        <dbReference type="EMBL" id="KAI3714927.1"/>
    </source>
</evidence>
<reference evidence="1 2" key="2">
    <citation type="journal article" date="2022" name="Mol. Ecol. Resour.">
        <title>The genomes of chicory, endive, great burdock and yacon provide insights into Asteraceae paleo-polyploidization history and plant inulin production.</title>
        <authorList>
            <person name="Fan W."/>
            <person name="Wang S."/>
            <person name="Wang H."/>
            <person name="Wang A."/>
            <person name="Jiang F."/>
            <person name="Liu H."/>
            <person name="Zhao H."/>
            <person name="Xu D."/>
            <person name="Zhang Y."/>
        </authorList>
    </citation>
    <scope>NUCLEOTIDE SEQUENCE [LARGE SCALE GENOMIC DNA]</scope>
    <source>
        <strain evidence="2">cv. Niubang</strain>
    </source>
</reference>
<keyword evidence="2" id="KW-1185">Reference proteome</keyword>
<organism evidence="1 2">
    <name type="scientific">Arctium lappa</name>
    <name type="common">Greater burdock</name>
    <name type="synonym">Lappa major</name>
    <dbReference type="NCBI Taxonomy" id="4217"/>
    <lineage>
        <taxon>Eukaryota</taxon>
        <taxon>Viridiplantae</taxon>
        <taxon>Streptophyta</taxon>
        <taxon>Embryophyta</taxon>
        <taxon>Tracheophyta</taxon>
        <taxon>Spermatophyta</taxon>
        <taxon>Magnoliopsida</taxon>
        <taxon>eudicotyledons</taxon>
        <taxon>Gunneridae</taxon>
        <taxon>Pentapetalae</taxon>
        <taxon>asterids</taxon>
        <taxon>campanulids</taxon>
        <taxon>Asterales</taxon>
        <taxon>Asteraceae</taxon>
        <taxon>Carduoideae</taxon>
        <taxon>Cardueae</taxon>
        <taxon>Arctiinae</taxon>
        <taxon>Arctium</taxon>
    </lineage>
</organism>
<reference evidence="2" key="1">
    <citation type="journal article" date="2022" name="Mol. Ecol. Resour.">
        <title>The genomes of chicory, endive, great burdock and yacon provide insights into Asteraceae palaeo-polyploidization history and plant inulin production.</title>
        <authorList>
            <person name="Fan W."/>
            <person name="Wang S."/>
            <person name="Wang H."/>
            <person name="Wang A."/>
            <person name="Jiang F."/>
            <person name="Liu H."/>
            <person name="Zhao H."/>
            <person name="Xu D."/>
            <person name="Zhang Y."/>
        </authorList>
    </citation>
    <scope>NUCLEOTIDE SEQUENCE [LARGE SCALE GENOMIC DNA]</scope>
    <source>
        <strain evidence="2">cv. Niubang</strain>
    </source>
</reference>
<evidence type="ECO:0000313" key="2">
    <source>
        <dbReference type="Proteomes" id="UP001055879"/>
    </source>
</evidence>
<dbReference type="Proteomes" id="UP001055879">
    <property type="component" value="Linkage Group LG07"/>
</dbReference>
<comment type="caution">
    <text evidence="1">The sequence shown here is derived from an EMBL/GenBank/DDBJ whole genome shotgun (WGS) entry which is preliminary data.</text>
</comment>
<dbReference type="EMBL" id="CM042053">
    <property type="protein sequence ID" value="KAI3714927.1"/>
    <property type="molecule type" value="Genomic_DNA"/>
</dbReference>
<protein>
    <submittedName>
        <fullName evidence="1">Uncharacterized protein</fullName>
    </submittedName>
</protein>
<gene>
    <name evidence="1" type="ORF">L6452_21889</name>
</gene>
<name>A0ACB9AYJ1_ARCLA</name>
<proteinExistence type="predicted"/>
<sequence length="104" mass="12144">MEDGMVGMLRNFGWRWWYGVEAERGRDEDVSSVFVLRHLKIVGLGTFLEHLGNDDMGLSGFPMNLCQSCDDIILHDRRMTIRWKANEESSLRLGLRFMGLHREE</sequence>